<dbReference type="AlphaFoldDB" id="A0A2S7YIY5"/>
<accession>A0A2S7YIY5</accession>
<reference evidence="1 2" key="1">
    <citation type="submission" date="2016-07" db="EMBL/GenBank/DDBJ databases">
        <title>Comparative genomics of the entomopathogenic fungus Beauveria bassiana.</title>
        <authorList>
            <person name="Valero Jimenez C.A."/>
            <person name="Zwaan B.J."/>
            <person name="Van Kan J.A."/>
            <person name="Takken W."/>
            <person name="Debets A.J."/>
            <person name="Schoustra S.E."/>
            <person name="Koenraadt C.J."/>
        </authorList>
    </citation>
    <scope>NUCLEOTIDE SEQUENCE [LARGE SCALE GENOMIC DNA]</scope>
    <source>
        <strain evidence="1 2">ARSEF 8028</strain>
    </source>
</reference>
<gene>
    <name evidence="1" type="ORF">BB8028_0006g03880</name>
</gene>
<organism evidence="1 2">
    <name type="scientific">Beauveria bassiana</name>
    <name type="common">White muscardine disease fungus</name>
    <name type="synonym">Tritirachium shiotae</name>
    <dbReference type="NCBI Taxonomy" id="176275"/>
    <lineage>
        <taxon>Eukaryota</taxon>
        <taxon>Fungi</taxon>
        <taxon>Dikarya</taxon>
        <taxon>Ascomycota</taxon>
        <taxon>Pezizomycotina</taxon>
        <taxon>Sordariomycetes</taxon>
        <taxon>Hypocreomycetidae</taxon>
        <taxon>Hypocreales</taxon>
        <taxon>Cordycipitaceae</taxon>
        <taxon>Beauveria</taxon>
    </lineage>
</organism>
<sequence>MSGSYLGLPGETKLEEPTNHFFFQSHIRIFNKIPHGGHRRILPFWMQALNSTTSTGRWMRSCSESSTRPQPMLPSRLSPYRTCLCLRLLLLRPPIGLALAYSTATRQR</sequence>
<dbReference type="Proteomes" id="UP000237441">
    <property type="component" value="Unassembled WGS sequence"/>
</dbReference>
<evidence type="ECO:0000313" key="2">
    <source>
        <dbReference type="Proteomes" id="UP000237441"/>
    </source>
</evidence>
<proteinExistence type="predicted"/>
<evidence type="ECO:0000313" key="1">
    <source>
        <dbReference type="EMBL" id="PQK16067.1"/>
    </source>
</evidence>
<protein>
    <submittedName>
        <fullName evidence="1">Uncharacterized protein</fullName>
    </submittedName>
</protein>
<name>A0A2S7YIY5_BEABA</name>
<dbReference type="EMBL" id="JRHA01000006">
    <property type="protein sequence ID" value="PQK16067.1"/>
    <property type="molecule type" value="Genomic_DNA"/>
</dbReference>
<comment type="caution">
    <text evidence="1">The sequence shown here is derived from an EMBL/GenBank/DDBJ whole genome shotgun (WGS) entry which is preliminary data.</text>
</comment>